<protein>
    <submittedName>
        <fullName evidence="2">Uncharacterized protein</fullName>
    </submittedName>
</protein>
<evidence type="ECO:0000256" key="1">
    <source>
        <dbReference type="SAM" id="MobiDB-lite"/>
    </source>
</evidence>
<evidence type="ECO:0000313" key="3">
    <source>
        <dbReference type="Proteomes" id="UP001497522"/>
    </source>
</evidence>
<organism evidence="2 3">
    <name type="scientific">Sphagnum jensenii</name>
    <dbReference type="NCBI Taxonomy" id="128206"/>
    <lineage>
        <taxon>Eukaryota</taxon>
        <taxon>Viridiplantae</taxon>
        <taxon>Streptophyta</taxon>
        <taxon>Embryophyta</taxon>
        <taxon>Bryophyta</taxon>
        <taxon>Sphagnophytina</taxon>
        <taxon>Sphagnopsida</taxon>
        <taxon>Sphagnales</taxon>
        <taxon>Sphagnaceae</taxon>
        <taxon>Sphagnum</taxon>
    </lineage>
</organism>
<evidence type="ECO:0000313" key="2">
    <source>
        <dbReference type="EMBL" id="CAK9870130.1"/>
    </source>
</evidence>
<name>A0ABP1B4T5_9BRYO</name>
<gene>
    <name evidence="2" type="ORF">CSSPJE1EN2_LOCUS12867</name>
</gene>
<dbReference type="Proteomes" id="UP001497522">
    <property type="component" value="Chromosome 19"/>
</dbReference>
<dbReference type="EMBL" id="OZ023720">
    <property type="protein sequence ID" value="CAK9870130.1"/>
    <property type="molecule type" value="Genomic_DNA"/>
</dbReference>
<feature type="compositionally biased region" description="Polar residues" evidence="1">
    <location>
        <begin position="92"/>
        <end position="102"/>
    </location>
</feature>
<feature type="region of interest" description="Disordered" evidence="1">
    <location>
        <begin position="87"/>
        <end position="111"/>
    </location>
</feature>
<accession>A0ABP1B4T5</accession>
<sequence>MCVLTISEDAEGGAADAARTRFICWGSREGHGQIQSSKTRQGTLCPGRIDQKIEFSNSTEEGLCGEDFLAHDADNWDIDALSMTSLVPAHDTGSSPSLQLGNSEDWKHASR</sequence>
<keyword evidence="3" id="KW-1185">Reference proteome</keyword>
<proteinExistence type="predicted"/>
<reference evidence="2" key="1">
    <citation type="submission" date="2024-03" db="EMBL/GenBank/DDBJ databases">
        <authorList>
            <consortium name="ELIXIR-Norway"/>
            <consortium name="Elixir Norway"/>
        </authorList>
    </citation>
    <scope>NUCLEOTIDE SEQUENCE</scope>
</reference>